<evidence type="ECO:0000313" key="3">
    <source>
        <dbReference type="Proteomes" id="UP000006718"/>
    </source>
</evidence>
<dbReference type="AlphaFoldDB" id="A0A5F7ZMN8"/>
<keyword evidence="1" id="KW-0812">Transmembrane</keyword>
<dbReference type="VEuPathDB" id="HostDB:ENSMMUG00000049751"/>
<reference evidence="3" key="1">
    <citation type="journal article" date="2007" name="Science">
        <title>Evolutionary and biomedical insights from the rhesus macaque genome.</title>
        <authorList>
            <person name="Gibbs R.A."/>
            <person name="Rogers J."/>
            <person name="Katze M.G."/>
            <person name="Bumgarner R."/>
            <person name="Weinstock G.M."/>
            <person name="Mardis E.R."/>
            <person name="Remington K.A."/>
            <person name="Strausberg R.L."/>
            <person name="Venter J.C."/>
            <person name="Wilson R.K."/>
            <person name="Batzer M.A."/>
            <person name="Bustamante C.D."/>
            <person name="Eichler E.E."/>
            <person name="Hahn M.W."/>
            <person name="Hardison R.C."/>
            <person name="Makova K.D."/>
            <person name="Miller W."/>
            <person name="Milosavljevic A."/>
            <person name="Palermo R.E."/>
            <person name="Siepel A."/>
            <person name="Sikela J.M."/>
            <person name="Attaway T."/>
            <person name="Bell S."/>
            <person name="Bernard K.E."/>
            <person name="Buhay C.J."/>
            <person name="Chandrabose M.N."/>
            <person name="Dao M."/>
            <person name="Davis C."/>
            <person name="Delehaunty K.D."/>
            <person name="Ding Y."/>
            <person name="Dinh H.H."/>
            <person name="Dugan-Rocha S."/>
            <person name="Fulton L.A."/>
            <person name="Gabisi R.A."/>
            <person name="Garner T.T."/>
            <person name="Godfrey J."/>
            <person name="Hawes A.C."/>
            <person name="Hernandez J."/>
            <person name="Hines S."/>
            <person name="Holder M."/>
            <person name="Hume J."/>
            <person name="Jhangiani S.N."/>
            <person name="Joshi V."/>
            <person name="Khan Z.M."/>
            <person name="Kirkness E.F."/>
            <person name="Cree A."/>
            <person name="Fowler R.G."/>
            <person name="Lee S."/>
            <person name="Lewis L.R."/>
            <person name="Li Z."/>
            <person name="Liu Y.-S."/>
            <person name="Moore S.M."/>
            <person name="Muzny D."/>
            <person name="Nazareth L.V."/>
            <person name="Ngo D.N."/>
            <person name="Okwuonu G.O."/>
            <person name="Pai G."/>
            <person name="Parker D."/>
            <person name="Paul H.A."/>
            <person name="Pfannkoch C."/>
            <person name="Pohl C.S."/>
            <person name="Rogers Y.-H.C."/>
            <person name="Ruiz S.J."/>
            <person name="Sabo A."/>
            <person name="Santibanez J."/>
            <person name="Schneider B.W."/>
            <person name="Smith S.M."/>
            <person name="Sodergren E."/>
            <person name="Svatek A.F."/>
            <person name="Utterback T.R."/>
            <person name="Vattathil S."/>
            <person name="Warren W."/>
            <person name="White C.S."/>
            <person name="Chinwalla A.T."/>
            <person name="Feng Y."/>
            <person name="Halpern A.L."/>
            <person name="Hillier L.W."/>
            <person name="Huang X."/>
            <person name="Minx P."/>
            <person name="Nelson J.O."/>
            <person name="Pepin K.H."/>
            <person name="Qin X."/>
            <person name="Sutton G.G."/>
            <person name="Venter E."/>
            <person name="Walenz B.P."/>
            <person name="Wallis J.W."/>
            <person name="Worley K.C."/>
            <person name="Yang S.-P."/>
            <person name="Jones S.M."/>
            <person name="Marra M.A."/>
            <person name="Rocchi M."/>
            <person name="Schein J.E."/>
            <person name="Baertsch R."/>
            <person name="Clarke L."/>
            <person name="Csuros M."/>
            <person name="Glasscock J."/>
            <person name="Harris R.A."/>
            <person name="Havlak P."/>
            <person name="Jackson A.R."/>
            <person name="Jiang H."/>
            <person name="Liu Y."/>
            <person name="Messina D.N."/>
            <person name="Shen Y."/>
            <person name="Song H.X.-Z."/>
            <person name="Wylie T."/>
            <person name="Zhang L."/>
            <person name="Birney E."/>
            <person name="Han K."/>
            <person name="Konkel M.K."/>
            <person name="Lee J."/>
            <person name="Smit A.F.A."/>
            <person name="Ullmer B."/>
            <person name="Wang H."/>
            <person name="Xing J."/>
            <person name="Burhans R."/>
            <person name="Cheng Z."/>
            <person name="Karro J.E."/>
            <person name="Ma J."/>
            <person name="Raney B."/>
            <person name="She X."/>
            <person name="Cox M.J."/>
            <person name="Demuth J.P."/>
            <person name="Dumas L.J."/>
            <person name="Han S.-G."/>
            <person name="Hopkins J."/>
            <person name="Karimpour-Fard A."/>
            <person name="Kim Y.H."/>
            <person name="Pollack J.R."/>
            <person name="Vinar T."/>
            <person name="Addo-Quaye C."/>
            <person name="Degenhardt J."/>
            <person name="Denby A."/>
            <person name="Hubisz M.J."/>
            <person name="Indap A."/>
            <person name="Kosiol C."/>
            <person name="Lahn B.T."/>
            <person name="Lawson H.A."/>
            <person name="Marklein A."/>
            <person name="Nielsen R."/>
            <person name="Vallender E.J."/>
            <person name="Clark A.G."/>
            <person name="Ferguson B."/>
            <person name="Hernandez R.D."/>
            <person name="Hirani K."/>
            <person name="Kehrer-Sawatzki H."/>
            <person name="Kolb J."/>
            <person name="Patil S."/>
            <person name="Pu L.-L."/>
            <person name="Ren Y."/>
            <person name="Smith D.G."/>
            <person name="Wheeler D.A."/>
            <person name="Schenck I."/>
            <person name="Ball E.V."/>
            <person name="Chen R."/>
            <person name="Cooper D.N."/>
            <person name="Giardine B."/>
            <person name="Hsu F."/>
            <person name="Kent W.J."/>
            <person name="Lesk A."/>
            <person name="Nelson D.L."/>
            <person name="O'brien W.E."/>
            <person name="Pruefer K."/>
            <person name="Stenson P.D."/>
            <person name="Wallace J.C."/>
            <person name="Ke H."/>
            <person name="Liu X.-M."/>
            <person name="Wang P."/>
            <person name="Xiang A.P."/>
            <person name="Yang F."/>
            <person name="Barber G.P."/>
            <person name="Haussler D."/>
            <person name="Karolchik D."/>
            <person name="Kern A.D."/>
            <person name="Kuhn R.M."/>
            <person name="Smith K.E."/>
            <person name="Zwieg A.S."/>
        </authorList>
    </citation>
    <scope>NUCLEOTIDE SEQUENCE [LARGE SCALE GENOMIC DNA]</scope>
    <source>
        <strain evidence="3">17573</strain>
    </source>
</reference>
<organism evidence="2 3">
    <name type="scientific">Macaca mulatta</name>
    <name type="common">Rhesus macaque</name>
    <dbReference type="NCBI Taxonomy" id="9544"/>
    <lineage>
        <taxon>Eukaryota</taxon>
        <taxon>Metazoa</taxon>
        <taxon>Chordata</taxon>
        <taxon>Craniata</taxon>
        <taxon>Vertebrata</taxon>
        <taxon>Euteleostomi</taxon>
        <taxon>Mammalia</taxon>
        <taxon>Eutheria</taxon>
        <taxon>Euarchontoglires</taxon>
        <taxon>Primates</taxon>
        <taxon>Haplorrhini</taxon>
        <taxon>Catarrhini</taxon>
        <taxon>Cercopithecidae</taxon>
        <taxon>Cercopithecinae</taxon>
        <taxon>Macaca</taxon>
    </lineage>
</organism>
<sequence length="135" mass="14981">IVFIATYSTILLISSALSKLLSIPIPSSVFFSFVFLFLETRSHSVAQARVQWYFHTLLQPQTSELKQSSCFSLLSSWDYRRVTPHLASFLHFFVKTASRYVAQVGLELASSDSPALASQFAGITVVILGPSIFSL</sequence>
<proteinExistence type="predicted"/>
<dbReference type="InParanoid" id="A0A5F7ZMN8"/>
<keyword evidence="1" id="KW-0472">Membrane</keyword>
<evidence type="ECO:0000313" key="2">
    <source>
        <dbReference type="Ensembl" id="ENSMMUP00000066899.1"/>
    </source>
</evidence>
<reference evidence="2" key="3">
    <citation type="submission" date="2025-08" db="UniProtKB">
        <authorList>
            <consortium name="Ensembl"/>
        </authorList>
    </citation>
    <scope>IDENTIFICATION</scope>
    <source>
        <strain evidence="2">17573</strain>
    </source>
</reference>
<dbReference type="PANTHER" id="PTHR46254">
    <property type="entry name" value="PROTEIN GVQW1-RELATED"/>
    <property type="match status" value="1"/>
</dbReference>
<protein>
    <submittedName>
        <fullName evidence="2">Uncharacterized protein</fullName>
    </submittedName>
</protein>
<reference evidence="2" key="2">
    <citation type="submission" date="2019-01" db="EMBL/GenBank/DDBJ databases">
        <authorList>
            <person name="Graves T."/>
            <person name="Eichler E.E."/>
            <person name="Wilson R.K."/>
        </authorList>
    </citation>
    <scope>NUCLEOTIDE SEQUENCE [LARGE SCALE GENOMIC DNA]</scope>
    <source>
        <strain evidence="2">17573</strain>
    </source>
</reference>
<keyword evidence="3" id="KW-1185">Reference proteome</keyword>
<dbReference type="PANTHER" id="PTHR46254:SF3">
    <property type="entry name" value="SECRETED PROTEIN"/>
    <property type="match status" value="1"/>
</dbReference>
<dbReference type="GeneTree" id="ENSGT00940000161627"/>
<dbReference type="Proteomes" id="UP000006718">
    <property type="component" value="Chromosome 9"/>
</dbReference>
<evidence type="ECO:0000256" key="1">
    <source>
        <dbReference type="SAM" id="Phobius"/>
    </source>
</evidence>
<keyword evidence="1" id="KW-1133">Transmembrane helix</keyword>
<accession>A0A5F7ZMN8</accession>
<name>A0A5F7ZMN8_MACMU</name>
<feature type="transmembrane region" description="Helical" evidence="1">
    <location>
        <begin position="20"/>
        <end position="38"/>
    </location>
</feature>
<reference evidence="2" key="4">
    <citation type="submission" date="2025-09" db="UniProtKB">
        <authorList>
            <consortium name="Ensembl"/>
        </authorList>
    </citation>
    <scope>IDENTIFICATION</scope>
    <source>
        <strain evidence="2">17573</strain>
    </source>
</reference>
<dbReference type="Ensembl" id="ENSMMUT00000089000.1">
    <property type="protein sequence ID" value="ENSMMUP00000066899.1"/>
    <property type="gene ID" value="ENSMMUG00000049751.1"/>
</dbReference>